<dbReference type="OrthoDB" id="2735528at2759"/>
<evidence type="ECO:0000256" key="1">
    <source>
        <dbReference type="SAM" id="MobiDB-lite"/>
    </source>
</evidence>
<organism evidence="2 3">
    <name type="scientific">Trametes coccinea (strain BRFM310)</name>
    <name type="common">Pycnoporus coccineus</name>
    <dbReference type="NCBI Taxonomy" id="1353009"/>
    <lineage>
        <taxon>Eukaryota</taxon>
        <taxon>Fungi</taxon>
        <taxon>Dikarya</taxon>
        <taxon>Basidiomycota</taxon>
        <taxon>Agaricomycotina</taxon>
        <taxon>Agaricomycetes</taxon>
        <taxon>Polyporales</taxon>
        <taxon>Polyporaceae</taxon>
        <taxon>Trametes</taxon>
    </lineage>
</organism>
<accession>A0A1Y2IJW3</accession>
<reference evidence="2 3" key="1">
    <citation type="journal article" date="2015" name="Biotechnol. Biofuels">
        <title>Enhanced degradation of softwood versus hardwood by the white-rot fungus Pycnoporus coccineus.</title>
        <authorList>
            <person name="Couturier M."/>
            <person name="Navarro D."/>
            <person name="Chevret D."/>
            <person name="Henrissat B."/>
            <person name="Piumi F."/>
            <person name="Ruiz-Duenas F.J."/>
            <person name="Martinez A.T."/>
            <person name="Grigoriev I.V."/>
            <person name="Riley R."/>
            <person name="Lipzen A."/>
            <person name="Berrin J.G."/>
            <person name="Master E.R."/>
            <person name="Rosso M.N."/>
        </authorList>
    </citation>
    <scope>NUCLEOTIDE SEQUENCE [LARGE SCALE GENOMIC DNA]</scope>
    <source>
        <strain evidence="2 3">BRFM310</strain>
    </source>
</reference>
<sequence>MSDSTDDEEQDERTSSLMDESTLQVQVKHLVKLEARRLVKKMLAKLENRHAQGKRLPKVPLELARAVRDEMLAAMGVERVIGGRRKKQRVTLPQPLAPGTPPRYALDGSTRLYNPDWNGHVDDGVNLEYIMTIQRLIQENGVVKYGLPQELAHNHDLVIKAAHTYFRTLRRQYQADHNEAARAKHKAKLETDKHNVRRHRKASFLRTGIKPFRRVFGHAATQGVEDLVHSPWQSSEDSSDGVADPNERDRMRRMANAGFKALELRTLRWRGRQLSALYLTLAVFARFQAERAGELDSDDIVSEDLTEAERAAYLAKVRQAVQEWQSVYMSKDLHYDRFRGPAANHRDLPREDKKRRPIYKECISRRWAKENETHSQIYDAAPHCPDGFTIFDLELPLDLLPERDREWLHGVDPADSEDT</sequence>
<feature type="compositionally biased region" description="Acidic residues" evidence="1">
    <location>
        <begin position="1"/>
        <end position="11"/>
    </location>
</feature>
<evidence type="ECO:0000313" key="2">
    <source>
        <dbReference type="EMBL" id="OSD01437.1"/>
    </source>
</evidence>
<dbReference type="EMBL" id="KZ084111">
    <property type="protein sequence ID" value="OSD01437.1"/>
    <property type="molecule type" value="Genomic_DNA"/>
</dbReference>
<feature type="region of interest" description="Disordered" evidence="1">
    <location>
        <begin position="1"/>
        <end position="21"/>
    </location>
</feature>
<dbReference type="AlphaFoldDB" id="A0A1Y2IJW3"/>
<dbReference type="Proteomes" id="UP000193067">
    <property type="component" value="Unassembled WGS sequence"/>
</dbReference>
<name>A0A1Y2IJW3_TRAC3</name>
<feature type="region of interest" description="Disordered" evidence="1">
    <location>
        <begin position="228"/>
        <end position="247"/>
    </location>
</feature>
<protein>
    <submittedName>
        <fullName evidence="2">Uncharacterized protein</fullName>
    </submittedName>
</protein>
<gene>
    <name evidence="2" type="ORF">PYCCODRAFT_1478461</name>
</gene>
<evidence type="ECO:0000313" key="3">
    <source>
        <dbReference type="Proteomes" id="UP000193067"/>
    </source>
</evidence>
<keyword evidence="3" id="KW-1185">Reference proteome</keyword>
<proteinExistence type="predicted"/>